<name>A0A7I8L4D5_SPIIN</name>
<organism evidence="1 2">
    <name type="scientific">Spirodela intermedia</name>
    <name type="common">Intermediate duckweed</name>
    <dbReference type="NCBI Taxonomy" id="51605"/>
    <lineage>
        <taxon>Eukaryota</taxon>
        <taxon>Viridiplantae</taxon>
        <taxon>Streptophyta</taxon>
        <taxon>Embryophyta</taxon>
        <taxon>Tracheophyta</taxon>
        <taxon>Spermatophyta</taxon>
        <taxon>Magnoliopsida</taxon>
        <taxon>Liliopsida</taxon>
        <taxon>Araceae</taxon>
        <taxon>Lemnoideae</taxon>
        <taxon>Spirodela</taxon>
    </lineage>
</organism>
<sequence>MLNGTNFLKWKEALMFQLGLMDLDLWFRVSAPRSLIDKNNTDVKILHERWERSNILSLSFMLQHVPRDIRDLVTSNNLVTIYTEMIEQQFVGSDKIKAGALIQKFTFMCYIRKGNIQEYIMVMCDIVGKLNDMKIIILEAFLVHYILQTLSIQYDLFKVSYNTHKNEWSVNDLMTKCVQEEER</sequence>
<dbReference type="PANTHER" id="PTHR35317">
    <property type="entry name" value="OS04G0629600 PROTEIN"/>
    <property type="match status" value="1"/>
</dbReference>
<keyword evidence="2" id="KW-1185">Reference proteome</keyword>
<evidence type="ECO:0000313" key="2">
    <source>
        <dbReference type="Proteomes" id="UP000663760"/>
    </source>
</evidence>
<dbReference type="EMBL" id="LR746273">
    <property type="protein sequence ID" value="CAA7404094.1"/>
    <property type="molecule type" value="Genomic_DNA"/>
</dbReference>
<dbReference type="Pfam" id="PF14223">
    <property type="entry name" value="Retrotran_gag_2"/>
    <property type="match status" value="1"/>
</dbReference>
<accession>A0A7I8L4D5</accession>
<dbReference type="Proteomes" id="UP000663760">
    <property type="component" value="Chromosome 10"/>
</dbReference>
<dbReference type="AlphaFoldDB" id="A0A7I8L4D5"/>
<gene>
    <name evidence="1" type="ORF">SI8410_10014772</name>
</gene>
<proteinExistence type="predicted"/>
<reference evidence="1" key="1">
    <citation type="submission" date="2020-02" db="EMBL/GenBank/DDBJ databases">
        <authorList>
            <person name="Scholz U."/>
            <person name="Mascher M."/>
            <person name="Fiebig A."/>
        </authorList>
    </citation>
    <scope>NUCLEOTIDE SEQUENCE</scope>
</reference>
<dbReference type="PANTHER" id="PTHR35317:SF23">
    <property type="entry name" value="OS04G0629600 PROTEIN"/>
    <property type="match status" value="1"/>
</dbReference>
<evidence type="ECO:0000313" key="1">
    <source>
        <dbReference type="EMBL" id="CAA7404094.1"/>
    </source>
</evidence>
<dbReference type="OrthoDB" id="780386at2759"/>
<protein>
    <submittedName>
        <fullName evidence="1">Uncharacterized protein</fullName>
    </submittedName>
</protein>